<name>A0A1I0F222_9BACI</name>
<reference evidence="2" key="1">
    <citation type="submission" date="2016-10" db="EMBL/GenBank/DDBJ databases">
        <authorList>
            <person name="Varghese N."/>
            <person name="Submissions S."/>
        </authorList>
    </citation>
    <scope>NUCLEOTIDE SEQUENCE [LARGE SCALE GENOMIC DNA]</scope>
    <source>
        <strain evidence="2">CGMCC 1.3566</strain>
    </source>
</reference>
<organism evidence="1 2">
    <name type="scientific">Salinibacillus kushneri</name>
    <dbReference type="NCBI Taxonomy" id="237682"/>
    <lineage>
        <taxon>Bacteria</taxon>
        <taxon>Bacillati</taxon>
        <taxon>Bacillota</taxon>
        <taxon>Bacilli</taxon>
        <taxon>Bacillales</taxon>
        <taxon>Bacillaceae</taxon>
        <taxon>Salinibacillus</taxon>
    </lineage>
</organism>
<evidence type="ECO:0000313" key="2">
    <source>
        <dbReference type="Proteomes" id="UP000199095"/>
    </source>
</evidence>
<sequence length="50" mass="5662">MNNKRKLVLFIAMSLDGYIATNDESLDWLFNVEGEGDNGFLAFYNTVDTV</sequence>
<dbReference type="STRING" id="237682.SAMN05421676_105164"/>
<evidence type="ECO:0000313" key="1">
    <source>
        <dbReference type="EMBL" id="SET51852.1"/>
    </source>
</evidence>
<dbReference type="AlphaFoldDB" id="A0A1I0F222"/>
<dbReference type="Gene3D" id="3.40.430.10">
    <property type="entry name" value="Dihydrofolate Reductase, subunit A"/>
    <property type="match status" value="1"/>
</dbReference>
<dbReference type="Proteomes" id="UP000199095">
    <property type="component" value="Unassembled WGS sequence"/>
</dbReference>
<keyword evidence="2" id="KW-1185">Reference proteome</keyword>
<dbReference type="EMBL" id="FOHJ01000005">
    <property type="protein sequence ID" value="SET51852.1"/>
    <property type="molecule type" value="Genomic_DNA"/>
</dbReference>
<proteinExistence type="predicted"/>
<gene>
    <name evidence="1" type="ORF">SAMN05421676_105164</name>
</gene>
<protein>
    <recommendedName>
        <fullName evidence="3">Dihydrofolate reductase</fullName>
    </recommendedName>
</protein>
<evidence type="ECO:0008006" key="3">
    <source>
        <dbReference type="Google" id="ProtNLM"/>
    </source>
</evidence>
<dbReference type="SUPFAM" id="SSF53597">
    <property type="entry name" value="Dihydrofolate reductase-like"/>
    <property type="match status" value="1"/>
</dbReference>
<accession>A0A1I0F222</accession>
<dbReference type="RefSeq" id="WP_342732245.1">
    <property type="nucleotide sequence ID" value="NZ_FOHJ01000005.1"/>
</dbReference>
<dbReference type="InterPro" id="IPR024072">
    <property type="entry name" value="DHFR-like_dom_sf"/>
</dbReference>